<evidence type="ECO:0000313" key="2">
    <source>
        <dbReference type="Proteomes" id="UP001165740"/>
    </source>
</evidence>
<name>A0A9U8ELR8_BIOGL</name>
<evidence type="ECO:0000256" key="1">
    <source>
        <dbReference type="SAM" id="SignalP"/>
    </source>
</evidence>
<dbReference type="RefSeq" id="XP_013093002.2">
    <property type="nucleotide sequence ID" value="XM_013237548.2"/>
</dbReference>
<feature type="chain" id="PRO_5040736881" evidence="1">
    <location>
        <begin position="25"/>
        <end position="243"/>
    </location>
</feature>
<accession>A0A9U8ELR8</accession>
<dbReference type="Proteomes" id="UP001165740">
    <property type="component" value="Chromosome 17"/>
</dbReference>
<organism evidence="2 3">
    <name type="scientific">Biomphalaria glabrata</name>
    <name type="common">Bloodfluke planorb</name>
    <name type="synonym">Freshwater snail</name>
    <dbReference type="NCBI Taxonomy" id="6526"/>
    <lineage>
        <taxon>Eukaryota</taxon>
        <taxon>Metazoa</taxon>
        <taxon>Spiralia</taxon>
        <taxon>Lophotrochozoa</taxon>
        <taxon>Mollusca</taxon>
        <taxon>Gastropoda</taxon>
        <taxon>Heterobranchia</taxon>
        <taxon>Euthyneura</taxon>
        <taxon>Panpulmonata</taxon>
        <taxon>Hygrophila</taxon>
        <taxon>Lymnaeoidea</taxon>
        <taxon>Planorbidae</taxon>
        <taxon>Biomphalaria</taxon>
    </lineage>
</organism>
<proteinExistence type="predicted"/>
<keyword evidence="1" id="KW-0732">Signal</keyword>
<sequence length="243" mass="27248">MAFKSKGLLIILAITCFVVNFDRTNQICDPDVPSRVPPKLNADVQGVYETDCSEGQYLDFYTCLPCEEGTYRTKQMAALDRYSECQKCQEPGMHEYVNESCTKTRDALIMCLGNFYRHETEGKPCDSECRQCEVCGIGKNLYRNYEARQCDGYENTFCCDEENMVVVNGRCAATTTFSSTRELVTSSLPSIGSSAKSITSKAPKYNETGKAKRQNVRSKAISKHRICFPLAALLLLAITYDIL</sequence>
<dbReference type="KEGG" id="bgt:106076728"/>
<protein>
    <submittedName>
        <fullName evidence="3">Uncharacterized protein LOC106076728</fullName>
    </submittedName>
</protein>
<gene>
    <name evidence="3" type="primary">LOC106076728</name>
</gene>
<dbReference type="GeneID" id="106076728"/>
<feature type="signal peptide" evidence="1">
    <location>
        <begin position="1"/>
        <end position="24"/>
    </location>
</feature>
<evidence type="ECO:0000313" key="3">
    <source>
        <dbReference type="RefSeq" id="XP_013093002.2"/>
    </source>
</evidence>
<reference evidence="3" key="1">
    <citation type="submission" date="2025-08" db="UniProtKB">
        <authorList>
            <consortium name="RefSeq"/>
        </authorList>
    </citation>
    <scope>IDENTIFICATION</scope>
</reference>
<keyword evidence="2" id="KW-1185">Reference proteome</keyword>
<dbReference type="AlphaFoldDB" id="A0A9U8ELR8"/>
<dbReference type="OrthoDB" id="6162515at2759"/>